<sequence>MDIDSILCPTCHGDVEMVNRIFFNYGMAKDLWTLLANWWDLDILMRANNTEWFDWLDSLHVSNRAR</sequence>
<accession>A0ABQ5BNX9</accession>
<dbReference type="EMBL" id="BQNB010013401">
    <property type="protein sequence ID" value="GJT15508.1"/>
    <property type="molecule type" value="Genomic_DNA"/>
</dbReference>
<evidence type="ECO:0000313" key="2">
    <source>
        <dbReference type="Proteomes" id="UP001151760"/>
    </source>
</evidence>
<gene>
    <name evidence="1" type="ORF">Tco_0874214</name>
</gene>
<reference evidence="1" key="2">
    <citation type="submission" date="2022-01" db="EMBL/GenBank/DDBJ databases">
        <authorList>
            <person name="Yamashiro T."/>
            <person name="Shiraishi A."/>
            <person name="Satake H."/>
            <person name="Nakayama K."/>
        </authorList>
    </citation>
    <scope>NUCLEOTIDE SEQUENCE</scope>
</reference>
<keyword evidence="2" id="KW-1185">Reference proteome</keyword>
<organism evidence="1 2">
    <name type="scientific">Tanacetum coccineum</name>
    <dbReference type="NCBI Taxonomy" id="301880"/>
    <lineage>
        <taxon>Eukaryota</taxon>
        <taxon>Viridiplantae</taxon>
        <taxon>Streptophyta</taxon>
        <taxon>Embryophyta</taxon>
        <taxon>Tracheophyta</taxon>
        <taxon>Spermatophyta</taxon>
        <taxon>Magnoliopsida</taxon>
        <taxon>eudicotyledons</taxon>
        <taxon>Gunneridae</taxon>
        <taxon>Pentapetalae</taxon>
        <taxon>asterids</taxon>
        <taxon>campanulids</taxon>
        <taxon>Asterales</taxon>
        <taxon>Asteraceae</taxon>
        <taxon>Asteroideae</taxon>
        <taxon>Anthemideae</taxon>
        <taxon>Anthemidinae</taxon>
        <taxon>Tanacetum</taxon>
    </lineage>
</organism>
<feature type="non-terminal residue" evidence="1">
    <location>
        <position position="66"/>
    </location>
</feature>
<comment type="caution">
    <text evidence="1">The sequence shown here is derived from an EMBL/GenBank/DDBJ whole genome shotgun (WGS) entry which is preliminary data.</text>
</comment>
<proteinExistence type="predicted"/>
<name>A0ABQ5BNX9_9ASTR</name>
<protein>
    <submittedName>
        <fullName evidence="1">Uncharacterized protein</fullName>
    </submittedName>
</protein>
<dbReference type="Proteomes" id="UP001151760">
    <property type="component" value="Unassembled WGS sequence"/>
</dbReference>
<evidence type="ECO:0000313" key="1">
    <source>
        <dbReference type="EMBL" id="GJT15508.1"/>
    </source>
</evidence>
<reference evidence="1" key="1">
    <citation type="journal article" date="2022" name="Int. J. Mol. Sci.">
        <title>Draft Genome of Tanacetum Coccineum: Genomic Comparison of Closely Related Tanacetum-Family Plants.</title>
        <authorList>
            <person name="Yamashiro T."/>
            <person name="Shiraishi A."/>
            <person name="Nakayama K."/>
            <person name="Satake H."/>
        </authorList>
    </citation>
    <scope>NUCLEOTIDE SEQUENCE</scope>
</reference>